<keyword evidence="2" id="KW-1185">Reference proteome</keyword>
<organism evidence="1 2">
    <name type="scientific">Etheostoma spectabile</name>
    <name type="common">orangethroat darter</name>
    <dbReference type="NCBI Taxonomy" id="54343"/>
    <lineage>
        <taxon>Eukaryota</taxon>
        <taxon>Metazoa</taxon>
        <taxon>Chordata</taxon>
        <taxon>Craniata</taxon>
        <taxon>Vertebrata</taxon>
        <taxon>Euteleostomi</taxon>
        <taxon>Actinopterygii</taxon>
        <taxon>Neopterygii</taxon>
        <taxon>Teleostei</taxon>
        <taxon>Neoteleostei</taxon>
        <taxon>Acanthomorphata</taxon>
        <taxon>Eupercaria</taxon>
        <taxon>Perciformes</taxon>
        <taxon>Percoidei</taxon>
        <taxon>Percidae</taxon>
        <taxon>Etheostomatinae</taxon>
        <taxon>Etheostoma</taxon>
    </lineage>
</organism>
<accession>A0A5J5D8M6</accession>
<protein>
    <submittedName>
        <fullName evidence="1">Uncharacterized protein</fullName>
    </submittedName>
</protein>
<proteinExistence type="predicted"/>
<dbReference type="EMBL" id="VOFY01000009">
    <property type="protein sequence ID" value="KAA8589413.1"/>
    <property type="molecule type" value="Genomic_DNA"/>
</dbReference>
<dbReference type="AlphaFoldDB" id="A0A5J5D8M6"/>
<evidence type="ECO:0000313" key="1">
    <source>
        <dbReference type="EMBL" id="KAA8589413.1"/>
    </source>
</evidence>
<comment type="caution">
    <text evidence="1">The sequence shown here is derived from an EMBL/GenBank/DDBJ whole genome shotgun (WGS) entry which is preliminary data.</text>
</comment>
<reference evidence="1 2" key="1">
    <citation type="submission" date="2019-08" db="EMBL/GenBank/DDBJ databases">
        <title>A chromosome-level genome assembly, high-density linkage maps, and genome scans reveal the genomic architecture of hybrid incompatibilities underlying speciation via character displacement in darters (Percidae: Etheostominae).</title>
        <authorList>
            <person name="Moran R.L."/>
            <person name="Catchen J.M."/>
            <person name="Fuller R.C."/>
        </authorList>
    </citation>
    <scope>NUCLEOTIDE SEQUENCE [LARGE SCALE GENOMIC DNA]</scope>
    <source>
        <strain evidence="1">EspeVRDwgs_2016</strain>
        <tissue evidence="1">Muscle</tissue>
    </source>
</reference>
<sequence length="98" mass="11258">MMAATWWQGALYDRAALVSFRRSRRRAHKKDRGRETLWLVSPSHWGSCWTCHWVDHGGTPPRKATACVTSSKDLVLGTWLKAPVGPQRRQPPFVLRFS</sequence>
<dbReference type="Proteomes" id="UP000327493">
    <property type="component" value="Chromosome 9"/>
</dbReference>
<evidence type="ECO:0000313" key="2">
    <source>
        <dbReference type="Proteomes" id="UP000327493"/>
    </source>
</evidence>
<gene>
    <name evidence="1" type="ORF">FQN60_012778</name>
</gene>
<name>A0A5J5D8M6_9PERO</name>